<protein>
    <submittedName>
        <fullName evidence="1">Uncharacterized protein</fullName>
    </submittedName>
</protein>
<dbReference type="AlphaFoldDB" id="A0A1H6SUN8"/>
<dbReference type="EMBL" id="FNYC01000002">
    <property type="protein sequence ID" value="SEI67665.1"/>
    <property type="molecule type" value="Genomic_DNA"/>
</dbReference>
<dbReference type="Proteomes" id="UP000199420">
    <property type="component" value="Unassembled WGS sequence"/>
</dbReference>
<keyword evidence="2" id="KW-1185">Reference proteome</keyword>
<dbReference type="STRING" id="529704.SAMN02927913_1343"/>
<reference evidence="1 2" key="1">
    <citation type="submission" date="2016-10" db="EMBL/GenBank/DDBJ databases">
        <authorList>
            <person name="de Groot N.N."/>
        </authorList>
    </citation>
    <scope>NUCLEOTIDE SEQUENCE [LARGE SCALE GENOMIC DNA]</scope>
    <source>
        <strain evidence="1 2">DSM 26515</strain>
    </source>
</reference>
<accession>A0A1H6SUN8</accession>
<proteinExistence type="predicted"/>
<evidence type="ECO:0000313" key="1">
    <source>
        <dbReference type="EMBL" id="SEI67665.1"/>
    </source>
</evidence>
<evidence type="ECO:0000313" key="2">
    <source>
        <dbReference type="Proteomes" id="UP000199420"/>
    </source>
</evidence>
<organism evidence="1 2">
    <name type="scientific">Frateuria terrea</name>
    <dbReference type="NCBI Taxonomy" id="529704"/>
    <lineage>
        <taxon>Bacteria</taxon>
        <taxon>Pseudomonadati</taxon>
        <taxon>Pseudomonadota</taxon>
        <taxon>Gammaproteobacteria</taxon>
        <taxon>Lysobacterales</taxon>
        <taxon>Rhodanobacteraceae</taxon>
        <taxon>Frateuria</taxon>
    </lineage>
</organism>
<gene>
    <name evidence="1" type="ORF">SAMN04487997_1428</name>
</gene>
<dbReference type="OrthoDB" id="9974521at2"/>
<dbReference type="RefSeq" id="WP_007508486.1">
    <property type="nucleotide sequence ID" value="NZ_FNYC01000002.1"/>
</dbReference>
<sequence>MNEPTAEGRRRYPHTHGYFPDPEQIEAAPDRELPCTCTNGCPSRCAGECGCKACEQAFAEFCDVAGFYGPGEFDEAAALSAYREVHVHGGVPGGTDA</sequence>
<name>A0A1H6SUN8_9GAMM</name>